<name>A0A3D8LAZ4_9BACT</name>
<proteinExistence type="predicted"/>
<dbReference type="AlphaFoldDB" id="A0A3D8LAZ4"/>
<feature type="chain" id="PRO_5017677270" description="DUF2268 domain-containing protein" evidence="1">
    <location>
        <begin position="27"/>
        <end position="371"/>
    </location>
</feature>
<organism evidence="2 3">
    <name type="scientific">Pontibacter diazotrophicus</name>
    <dbReference type="NCBI Taxonomy" id="1400979"/>
    <lineage>
        <taxon>Bacteria</taxon>
        <taxon>Pseudomonadati</taxon>
        <taxon>Bacteroidota</taxon>
        <taxon>Cytophagia</taxon>
        <taxon>Cytophagales</taxon>
        <taxon>Hymenobacteraceae</taxon>
        <taxon>Pontibacter</taxon>
    </lineage>
</organism>
<gene>
    <name evidence="2" type="ORF">DXT99_14120</name>
</gene>
<dbReference type="Pfam" id="PF18958">
    <property type="entry name" value="DUF5700"/>
    <property type="match status" value="1"/>
</dbReference>
<sequence>MKTFYRFIAATALTMAASSAFQTAEAQHVNIEAATKYWEITDALRQNQPLTDEAWKEFLEIQGNKVYVKGVFSESDLKAYRKAIETVYMPQHDSLLQVKLKAGTWYYVLVNDYKTNEAHHQKYVQETSENPEYLDLMYTLAYEYLPQRAHTKVEDLQLYYNALGNDAASRSEGIFFSINAAINWNKYKEGSLEAHEIHHQIRPRREFGEVSEPDAGIMWALASVQNEGIADQIDKRVILEGGGEDAAGVEGWLLKPAPGIIQQLDTMMVALANNSAEASQPVKHYVRMFKGSGGHIPGFYMANVIERNGYHRKMIQTADDPFAFIRLYQKAAKKDKASAPVFSKASMAYLKKLEKKYAVKGAVKQKVTASL</sequence>
<keyword evidence="1" id="KW-0732">Signal</keyword>
<reference evidence="3" key="1">
    <citation type="submission" date="2018-08" db="EMBL/GenBank/DDBJ databases">
        <authorList>
            <person name="Liu Z.-W."/>
            <person name="Du Z.-J."/>
        </authorList>
    </citation>
    <scope>NUCLEOTIDE SEQUENCE [LARGE SCALE GENOMIC DNA]</scope>
    <source>
        <strain evidence="3">H4X</strain>
    </source>
</reference>
<accession>A0A3D8LAZ4</accession>
<dbReference type="Proteomes" id="UP000256708">
    <property type="component" value="Unassembled WGS sequence"/>
</dbReference>
<protein>
    <recommendedName>
        <fullName evidence="4">DUF2268 domain-containing protein</fullName>
    </recommendedName>
</protein>
<evidence type="ECO:0000256" key="1">
    <source>
        <dbReference type="SAM" id="SignalP"/>
    </source>
</evidence>
<keyword evidence="3" id="KW-1185">Reference proteome</keyword>
<dbReference type="OrthoDB" id="657291at2"/>
<dbReference type="InterPro" id="IPR043754">
    <property type="entry name" value="DUF5700"/>
</dbReference>
<evidence type="ECO:0000313" key="2">
    <source>
        <dbReference type="EMBL" id="RDV14533.1"/>
    </source>
</evidence>
<dbReference type="EMBL" id="QRGR01000014">
    <property type="protein sequence ID" value="RDV14533.1"/>
    <property type="molecule type" value="Genomic_DNA"/>
</dbReference>
<dbReference type="RefSeq" id="WP_115566212.1">
    <property type="nucleotide sequence ID" value="NZ_QRGR01000014.1"/>
</dbReference>
<evidence type="ECO:0008006" key="4">
    <source>
        <dbReference type="Google" id="ProtNLM"/>
    </source>
</evidence>
<comment type="caution">
    <text evidence="2">The sequence shown here is derived from an EMBL/GenBank/DDBJ whole genome shotgun (WGS) entry which is preliminary data.</text>
</comment>
<feature type="signal peptide" evidence="1">
    <location>
        <begin position="1"/>
        <end position="26"/>
    </location>
</feature>
<evidence type="ECO:0000313" key="3">
    <source>
        <dbReference type="Proteomes" id="UP000256708"/>
    </source>
</evidence>